<evidence type="ECO:0000313" key="1">
    <source>
        <dbReference type="EMBL" id="MDT2810049.1"/>
    </source>
</evidence>
<protein>
    <submittedName>
        <fullName evidence="1">Uncharacterized protein</fullName>
    </submittedName>
</protein>
<reference evidence="1" key="1">
    <citation type="submission" date="2023-03" db="EMBL/GenBank/DDBJ databases">
        <authorList>
            <person name="Shen W."/>
            <person name="Cai J."/>
        </authorList>
    </citation>
    <scope>NUCLEOTIDE SEQUENCE</scope>
    <source>
        <strain evidence="1">B226-2</strain>
    </source>
</reference>
<gene>
    <name evidence="1" type="ORF">P7H43_06100</name>
</gene>
<organism evidence="1 2">
    <name type="scientific">Enterococcus asini</name>
    <dbReference type="NCBI Taxonomy" id="57732"/>
    <lineage>
        <taxon>Bacteria</taxon>
        <taxon>Bacillati</taxon>
        <taxon>Bacillota</taxon>
        <taxon>Bacilli</taxon>
        <taxon>Lactobacillales</taxon>
        <taxon>Enterococcaceae</taxon>
        <taxon>Enterococcus</taxon>
    </lineage>
</organism>
<name>A0AAW8TYH4_9ENTE</name>
<evidence type="ECO:0000313" key="2">
    <source>
        <dbReference type="Proteomes" id="UP001256711"/>
    </source>
</evidence>
<comment type="caution">
    <text evidence="1">The sequence shown here is derived from an EMBL/GenBank/DDBJ whole genome shotgun (WGS) entry which is preliminary data.</text>
</comment>
<sequence>MIKFKEFYTQPYDVFISAFFKDEGEKYPEDAFEYVDLKAIDRKLVILVYRQTNKNLRQLKAIL</sequence>
<accession>A0AAW8TYH4</accession>
<dbReference type="RefSeq" id="WP_311835283.1">
    <property type="nucleotide sequence ID" value="NZ_JARQBJ010000002.1"/>
</dbReference>
<dbReference type="AlphaFoldDB" id="A0AAW8TYH4"/>
<dbReference type="EMBL" id="JARQBJ010000002">
    <property type="protein sequence ID" value="MDT2810049.1"/>
    <property type="molecule type" value="Genomic_DNA"/>
</dbReference>
<proteinExistence type="predicted"/>
<dbReference type="Proteomes" id="UP001256711">
    <property type="component" value="Unassembled WGS sequence"/>
</dbReference>